<dbReference type="EMBL" id="JABRWQ010000007">
    <property type="protein sequence ID" value="NRD24698.1"/>
    <property type="molecule type" value="Genomic_DNA"/>
</dbReference>
<evidence type="ECO:0000259" key="1">
    <source>
        <dbReference type="Pfam" id="PF13480"/>
    </source>
</evidence>
<sequence>MQNPFSTSIFKSIWLKHFNSKKAKVKSFNFISGLDFLKNGNKLFYYNVGKTHTKGLNYKINSTEDVSLNNKAVVIYDVPTYFEVDTTELGSKIKLLKSKQYPGYLIETGKYESLKDYMLENFSKNSRNKNNKFKRRLEDSFNIRYQMFIGEMSKSEYDFIFKSFKELLEKRFADKQITNNNLEDQEWSFYYDVAYPLILEKKASLFVIYDNEKPIGVTLCYFSEDILFDAITVFDIDYFKFHLGSVTIMKLIEWCIDNEIRILDFSKGYFEYKTRWCTKQYDFEYHIYYDSKSEKSKLLANSIKRLYDIKQRLREKNINDRLHKLTYKLKNKEEVKTEKLVYKFEEAVLNETEQNLKPINFELPENKTLKLMVFEYLYLYLENYNNIQLFEMNNETNSYLIKGKQKSFIATAV</sequence>
<dbReference type="InterPro" id="IPR038740">
    <property type="entry name" value="BioF2-like_GNAT_dom"/>
</dbReference>
<feature type="domain" description="BioF2-like acetyltransferase" evidence="1">
    <location>
        <begin position="126"/>
        <end position="273"/>
    </location>
</feature>
<dbReference type="SUPFAM" id="SSF55729">
    <property type="entry name" value="Acyl-CoA N-acyltransferases (Nat)"/>
    <property type="match status" value="1"/>
</dbReference>
<keyword evidence="3" id="KW-1185">Reference proteome</keyword>
<dbReference type="RefSeq" id="WP_173302345.1">
    <property type="nucleotide sequence ID" value="NZ_JABRWQ010000007.1"/>
</dbReference>
<protein>
    <submittedName>
        <fullName evidence="2">GNAT family N-acetyltransferase</fullName>
    </submittedName>
</protein>
<name>A0ABX2E981_9FLAO</name>
<dbReference type="Gene3D" id="3.40.630.30">
    <property type="match status" value="1"/>
</dbReference>
<accession>A0ABX2E981</accession>
<gene>
    <name evidence="2" type="ORF">HNV10_15695</name>
</gene>
<organism evidence="2 3">
    <name type="scientific">Winogradskyella litoriviva</name>
    <dbReference type="NCBI Taxonomy" id="1220182"/>
    <lineage>
        <taxon>Bacteria</taxon>
        <taxon>Pseudomonadati</taxon>
        <taxon>Bacteroidota</taxon>
        <taxon>Flavobacteriia</taxon>
        <taxon>Flavobacteriales</taxon>
        <taxon>Flavobacteriaceae</taxon>
        <taxon>Winogradskyella</taxon>
    </lineage>
</organism>
<evidence type="ECO:0000313" key="3">
    <source>
        <dbReference type="Proteomes" id="UP000805085"/>
    </source>
</evidence>
<proteinExistence type="predicted"/>
<reference evidence="2 3" key="1">
    <citation type="journal article" date="2015" name="Int. J. Syst. Evol. Microbiol.">
        <title>Winogradskyella litoriviva sp. nov., isolated from coastal seawater.</title>
        <authorList>
            <person name="Nedashkovskaya O.I."/>
            <person name="Kukhlevskiy A.D."/>
            <person name="Zhukova N.V."/>
            <person name="Kim S.J."/>
            <person name="Rhee S.K."/>
            <person name="Mikhailov V.V."/>
        </authorList>
    </citation>
    <scope>NUCLEOTIDE SEQUENCE [LARGE SCALE GENOMIC DNA]</scope>
    <source>
        <strain evidence="2 3">KMM6491</strain>
    </source>
</reference>
<comment type="caution">
    <text evidence="2">The sequence shown here is derived from an EMBL/GenBank/DDBJ whole genome shotgun (WGS) entry which is preliminary data.</text>
</comment>
<evidence type="ECO:0000313" key="2">
    <source>
        <dbReference type="EMBL" id="NRD24698.1"/>
    </source>
</evidence>
<dbReference type="Pfam" id="PF13480">
    <property type="entry name" value="Acetyltransf_6"/>
    <property type="match status" value="1"/>
</dbReference>
<dbReference type="Proteomes" id="UP000805085">
    <property type="component" value="Unassembled WGS sequence"/>
</dbReference>
<dbReference type="InterPro" id="IPR016181">
    <property type="entry name" value="Acyl_CoA_acyltransferase"/>
</dbReference>